<reference evidence="2 3" key="1">
    <citation type="submission" date="2018-09" db="EMBL/GenBank/DDBJ databases">
        <authorList>
            <person name="Li J."/>
        </authorList>
    </citation>
    <scope>NUCLEOTIDE SEQUENCE [LARGE SCALE GENOMIC DNA]</scope>
    <source>
        <strain evidence="2 3">2129</strain>
    </source>
</reference>
<gene>
    <name evidence="2" type="ORF">D5R93_11820</name>
</gene>
<dbReference type="PANTHER" id="PTHR43194">
    <property type="entry name" value="HYDROLASE ALPHA/BETA FOLD FAMILY"/>
    <property type="match status" value="1"/>
</dbReference>
<evidence type="ECO:0000313" key="2">
    <source>
        <dbReference type="EMBL" id="AYD90511.1"/>
    </source>
</evidence>
<keyword evidence="2" id="KW-0378">Hydrolase</keyword>
<dbReference type="Gene3D" id="3.40.50.1820">
    <property type="entry name" value="alpha/beta hydrolase"/>
    <property type="match status" value="1"/>
</dbReference>
<dbReference type="InterPro" id="IPR000073">
    <property type="entry name" value="AB_hydrolase_1"/>
</dbReference>
<dbReference type="Proteomes" id="UP000273001">
    <property type="component" value="Chromosome"/>
</dbReference>
<name>A0ABM6Z5T1_9ACTO</name>
<evidence type="ECO:0000259" key="1">
    <source>
        <dbReference type="Pfam" id="PF12697"/>
    </source>
</evidence>
<proteinExistence type="predicted"/>
<dbReference type="SUPFAM" id="SSF53474">
    <property type="entry name" value="alpha/beta-Hydrolases"/>
    <property type="match status" value="1"/>
</dbReference>
<dbReference type="PANTHER" id="PTHR43194:SF2">
    <property type="entry name" value="PEROXISOMAL MEMBRANE PROTEIN LPX1"/>
    <property type="match status" value="1"/>
</dbReference>
<protein>
    <submittedName>
        <fullName evidence="2">Alpha/beta fold hydrolase</fullName>
    </submittedName>
</protein>
<sequence length="303" mass="30633">MSCLARVVSGPADGPVLLLLHGVTGSAVSLADAIEHWAGLGYRVVAVDARGHGLSPRWTQGDLARAGEVLVEDVVGVLDELQDSCGPGTQAAPVGGGVPEDGQGAAGFRGGAPVLVGHSMGAATAMAVAVRCPGKVAGVVLEDPALYGTRTPEELAVRGAARERARAAEAADPAAGVARGAQVLPDAEVLPSVWASQRCDPAFLLSGVVAPALPWREAVAALRVPTLLVTGDRPGSARVGREGLAVVEAIASPWVETVLVPGAGHQVRRSCPSAFYDAVDRWLARQAAAGRRGAGQHPVGGPV</sequence>
<feature type="domain" description="AB hydrolase-1" evidence="1">
    <location>
        <begin position="17"/>
        <end position="272"/>
    </location>
</feature>
<evidence type="ECO:0000313" key="3">
    <source>
        <dbReference type="Proteomes" id="UP000273001"/>
    </source>
</evidence>
<dbReference type="Pfam" id="PF12697">
    <property type="entry name" value="Abhydrolase_6"/>
    <property type="match status" value="1"/>
</dbReference>
<dbReference type="InterPro" id="IPR050228">
    <property type="entry name" value="Carboxylesterase_BioH"/>
</dbReference>
<dbReference type="RefSeq" id="WP_120205425.1">
    <property type="nucleotide sequence ID" value="NZ_CP032514.1"/>
</dbReference>
<accession>A0ABM6Z5T1</accession>
<dbReference type="GO" id="GO:0016787">
    <property type="term" value="F:hydrolase activity"/>
    <property type="evidence" value="ECO:0007669"/>
    <property type="project" value="UniProtKB-KW"/>
</dbReference>
<dbReference type="EMBL" id="CP032514">
    <property type="protein sequence ID" value="AYD90511.1"/>
    <property type="molecule type" value="Genomic_DNA"/>
</dbReference>
<organism evidence="2 3">
    <name type="scientific">Actinomyces lilanjuaniae</name>
    <dbReference type="NCBI Taxonomy" id="2321394"/>
    <lineage>
        <taxon>Bacteria</taxon>
        <taxon>Bacillati</taxon>
        <taxon>Actinomycetota</taxon>
        <taxon>Actinomycetes</taxon>
        <taxon>Actinomycetales</taxon>
        <taxon>Actinomycetaceae</taxon>
        <taxon>Actinomyces</taxon>
    </lineage>
</organism>
<keyword evidence="3" id="KW-1185">Reference proteome</keyword>
<dbReference type="InterPro" id="IPR029058">
    <property type="entry name" value="AB_hydrolase_fold"/>
</dbReference>